<name>A0AAN0ILA1_AMPQE</name>
<dbReference type="GO" id="GO:0061630">
    <property type="term" value="F:ubiquitin protein ligase activity"/>
    <property type="evidence" value="ECO:0007669"/>
    <property type="project" value="TreeGrafter"/>
</dbReference>
<keyword evidence="1" id="KW-0597">Phosphoprotein</keyword>
<dbReference type="SMART" id="SM00184">
    <property type="entry name" value="RING"/>
    <property type="match status" value="1"/>
</dbReference>
<dbReference type="PROSITE" id="PS50119">
    <property type="entry name" value="ZF_BBOX"/>
    <property type="match status" value="1"/>
</dbReference>
<dbReference type="GO" id="GO:0043161">
    <property type="term" value="P:proteasome-mediated ubiquitin-dependent protein catabolic process"/>
    <property type="evidence" value="ECO:0007669"/>
    <property type="project" value="TreeGrafter"/>
</dbReference>
<dbReference type="GO" id="GO:0000209">
    <property type="term" value="P:protein polyubiquitination"/>
    <property type="evidence" value="ECO:0007669"/>
    <property type="project" value="TreeGrafter"/>
</dbReference>
<feature type="repeat" description="NHL" evidence="8">
    <location>
        <begin position="562"/>
        <end position="606"/>
    </location>
</feature>
<dbReference type="GO" id="GO:0008270">
    <property type="term" value="F:zinc ion binding"/>
    <property type="evidence" value="ECO:0007669"/>
    <property type="project" value="UniProtKB-KW"/>
</dbReference>
<evidence type="ECO:0000259" key="10">
    <source>
        <dbReference type="PROSITE" id="PS50089"/>
    </source>
</evidence>
<dbReference type="InterPro" id="IPR001841">
    <property type="entry name" value="Znf_RING"/>
</dbReference>
<evidence type="ECO:0000256" key="1">
    <source>
        <dbReference type="ARBA" id="ARBA00022553"/>
    </source>
</evidence>
<evidence type="ECO:0000256" key="6">
    <source>
        <dbReference type="ARBA" id="ARBA00022833"/>
    </source>
</evidence>
<dbReference type="InterPro" id="IPR011042">
    <property type="entry name" value="6-blade_b-propeller_TolB-like"/>
</dbReference>
<evidence type="ECO:0000256" key="3">
    <source>
        <dbReference type="ARBA" id="ARBA00022737"/>
    </source>
</evidence>
<feature type="repeat" description="NHL" evidence="8">
    <location>
        <begin position="610"/>
        <end position="653"/>
    </location>
</feature>
<reference evidence="12" key="2">
    <citation type="submission" date="2024-06" db="UniProtKB">
        <authorList>
            <consortium name="EnsemblMetazoa"/>
        </authorList>
    </citation>
    <scope>IDENTIFICATION</scope>
</reference>
<evidence type="ECO:0000256" key="9">
    <source>
        <dbReference type="SAM" id="Coils"/>
    </source>
</evidence>
<dbReference type="SUPFAM" id="SSF57850">
    <property type="entry name" value="RING/U-box"/>
    <property type="match status" value="1"/>
</dbReference>
<dbReference type="KEGG" id="aqu:105312161"/>
<dbReference type="Pfam" id="PF00643">
    <property type="entry name" value="zf-B_box"/>
    <property type="match status" value="1"/>
</dbReference>
<dbReference type="Pfam" id="PF01436">
    <property type="entry name" value="NHL"/>
    <property type="match status" value="2"/>
</dbReference>
<evidence type="ECO:0000256" key="5">
    <source>
        <dbReference type="ARBA" id="ARBA00022786"/>
    </source>
</evidence>
<dbReference type="PROSITE" id="PS51125">
    <property type="entry name" value="NHL"/>
    <property type="match status" value="3"/>
</dbReference>
<dbReference type="InterPro" id="IPR017907">
    <property type="entry name" value="Znf_RING_CS"/>
</dbReference>
<dbReference type="CDD" id="cd05819">
    <property type="entry name" value="NHL"/>
    <property type="match status" value="1"/>
</dbReference>
<dbReference type="SMART" id="SM00502">
    <property type="entry name" value="BBC"/>
    <property type="match status" value="1"/>
</dbReference>
<dbReference type="SUPFAM" id="SSF57845">
    <property type="entry name" value="B-box zinc-binding domain"/>
    <property type="match status" value="1"/>
</dbReference>
<dbReference type="InterPro" id="IPR013083">
    <property type="entry name" value="Znf_RING/FYVE/PHD"/>
</dbReference>
<accession>A0AAN0ILA1</accession>
<feature type="repeat" description="NHL" evidence="8">
    <location>
        <begin position="669"/>
        <end position="703"/>
    </location>
</feature>
<dbReference type="PROSITE" id="PS00518">
    <property type="entry name" value="ZF_RING_1"/>
    <property type="match status" value="1"/>
</dbReference>
<evidence type="ECO:0000256" key="7">
    <source>
        <dbReference type="PROSITE-ProRule" id="PRU00024"/>
    </source>
</evidence>
<keyword evidence="3" id="KW-0677">Repeat</keyword>
<protein>
    <submittedName>
        <fullName evidence="12">Uncharacterized protein</fullName>
    </submittedName>
</protein>
<proteinExistence type="predicted"/>
<dbReference type="InterPro" id="IPR050952">
    <property type="entry name" value="TRIM-NHL_E3_ligases"/>
</dbReference>
<evidence type="ECO:0000313" key="12">
    <source>
        <dbReference type="EnsemblMetazoa" id="XP_011402885.2"/>
    </source>
</evidence>
<dbReference type="GeneID" id="105312161"/>
<dbReference type="Proteomes" id="UP000007879">
    <property type="component" value="Unassembled WGS sequence"/>
</dbReference>
<keyword evidence="2" id="KW-0479">Metal-binding</keyword>
<evidence type="ECO:0000313" key="13">
    <source>
        <dbReference type="Proteomes" id="UP000007879"/>
    </source>
</evidence>
<dbReference type="SMART" id="SM00336">
    <property type="entry name" value="BBOX"/>
    <property type="match status" value="1"/>
</dbReference>
<dbReference type="EnsemblMetazoa" id="XM_011404583.2">
    <property type="protein sequence ID" value="XP_011402885.2"/>
    <property type="gene ID" value="LOC105312161"/>
</dbReference>
<feature type="coiled-coil region" evidence="9">
    <location>
        <begin position="217"/>
        <end position="295"/>
    </location>
</feature>
<feature type="domain" description="RING-type" evidence="10">
    <location>
        <begin position="68"/>
        <end position="114"/>
    </location>
</feature>
<evidence type="ECO:0000256" key="8">
    <source>
        <dbReference type="PROSITE-ProRule" id="PRU00504"/>
    </source>
</evidence>
<keyword evidence="9" id="KW-0175">Coiled coil</keyword>
<keyword evidence="5" id="KW-0833">Ubl conjugation pathway</keyword>
<dbReference type="InterPro" id="IPR000315">
    <property type="entry name" value="Znf_B-box"/>
</dbReference>
<sequence>MPQVRNVLTVDIAGYYLTTCSIVYPVSQSGLISPYSPSNCYPILCNISDMAAKSLSSGILKLEEQLTCPICLEMYTNPKTLPCLHSFCQGCLEQLPLSLGKNKAGYYISCPTCRYKTELPGGEAGAFPVAFHINNLKDTHNILQEVSYPQSDPQSEFKFCIDHDKPLEIWCETCNEIICVNCAVREHKNHRYDIITDVYPKQRGKIEVSLIPVKKKVEMLKVALSTLEERKAKIEEKGEEVEQEIHEMVEEMINALRNSEKKLRSQAKRVTEAKVQVLSNQIESAKNRLSLLDDICKYVEQSLKTGTPQQVLSSKKQMMDRMSEVNAQINVKELQPIENADLRLVVIESKVMESLHNIWNIESSYSPQTLQQCKVKIDQLEHHMKEKEISFSLAVEAPDSLPLFTQLSSVECSVVPVGKIKFKPSQITMRAGEELGTYHINCKSSSGVYRVDVQVQNVQLEDTSLVVPINPYLDSITPVQTISDLGWPYRVTVHDDGRIIATEYNRVTVLDSEGRKVMSIGEGGSDDIKFISPADTALTPDNFLLVCDSYRILKIGMNGDYVASVGEYGSGRLQFNTPNGIAVSPTSGKIYVADQCNNRIQVLNPDLTFSHLFGSKGSANGQFQSPRDIAIDSKGLVYVADYDNHRIQKFKPDGKFLIKFGREGTASLGKLKNPSGITIDTAVTGLLYVSEKGNCRVSVFTSEGMFVNSFGGEGSINQFKAPRGLTCDKNGFLYVCDYGKKQVVVY</sequence>
<dbReference type="Gene3D" id="2.120.10.30">
    <property type="entry name" value="TolB, C-terminal domain"/>
    <property type="match status" value="2"/>
</dbReference>
<dbReference type="InterPro" id="IPR001258">
    <property type="entry name" value="NHL_repeat"/>
</dbReference>
<dbReference type="Gene3D" id="3.30.160.60">
    <property type="entry name" value="Classic Zinc Finger"/>
    <property type="match status" value="1"/>
</dbReference>
<dbReference type="InterPro" id="IPR003649">
    <property type="entry name" value="Bbox_C"/>
</dbReference>
<dbReference type="InterPro" id="IPR027370">
    <property type="entry name" value="Znf-RING_euk"/>
</dbReference>
<dbReference type="RefSeq" id="XP_011402885.2">
    <property type="nucleotide sequence ID" value="XM_011404583.2"/>
</dbReference>
<dbReference type="PROSITE" id="PS50089">
    <property type="entry name" value="ZF_RING_2"/>
    <property type="match status" value="1"/>
</dbReference>
<evidence type="ECO:0000256" key="4">
    <source>
        <dbReference type="ARBA" id="ARBA00022771"/>
    </source>
</evidence>
<reference evidence="13" key="1">
    <citation type="journal article" date="2010" name="Nature">
        <title>The Amphimedon queenslandica genome and the evolution of animal complexity.</title>
        <authorList>
            <person name="Srivastava M."/>
            <person name="Simakov O."/>
            <person name="Chapman J."/>
            <person name="Fahey B."/>
            <person name="Gauthier M.E."/>
            <person name="Mitros T."/>
            <person name="Richards G.S."/>
            <person name="Conaco C."/>
            <person name="Dacre M."/>
            <person name="Hellsten U."/>
            <person name="Larroux C."/>
            <person name="Putnam N.H."/>
            <person name="Stanke M."/>
            <person name="Adamska M."/>
            <person name="Darling A."/>
            <person name="Degnan S.M."/>
            <person name="Oakley T.H."/>
            <person name="Plachetzki D.C."/>
            <person name="Zhai Y."/>
            <person name="Adamski M."/>
            <person name="Calcino A."/>
            <person name="Cummins S.F."/>
            <person name="Goodstein D.M."/>
            <person name="Harris C."/>
            <person name="Jackson D.J."/>
            <person name="Leys S.P."/>
            <person name="Shu S."/>
            <person name="Woodcroft B.J."/>
            <person name="Vervoort M."/>
            <person name="Kosik K.S."/>
            <person name="Manning G."/>
            <person name="Degnan B.M."/>
            <person name="Rokhsar D.S."/>
        </authorList>
    </citation>
    <scope>NUCLEOTIDE SEQUENCE [LARGE SCALE GENOMIC DNA]</scope>
</reference>
<dbReference type="AlphaFoldDB" id="A0AAN0ILA1"/>
<keyword evidence="6" id="KW-0862">Zinc</keyword>
<keyword evidence="4 7" id="KW-0863">Zinc-finger</keyword>
<dbReference type="PANTHER" id="PTHR24104">
    <property type="entry name" value="E3 UBIQUITIN-PROTEIN LIGASE NHLRC1-RELATED"/>
    <property type="match status" value="1"/>
</dbReference>
<evidence type="ECO:0000259" key="11">
    <source>
        <dbReference type="PROSITE" id="PS50119"/>
    </source>
</evidence>
<evidence type="ECO:0000256" key="2">
    <source>
        <dbReference type="ARBA" id="ARBA00022723"/>
    </source>
</evidence>
<dbReference type="Gene3D" id="3.30.40.10">
    <property type="entry name" value="Zinc/RING finger domain, C3HC4 (zinc finger)"/>
    <property type="match status" value="1"/>
</dbReference>
<dbReference type="Pfam" id="PF13445">
    <property type="entry name" value="zf-RING_UBOX"/>
    <property type="match status" value="1"/>
</dbReference>
<feature type="domain" description="B box-type" evidence="11">
    <location>
        <begin position="155"/>
        <end position="195"/>
    </location>
</feature>
<keyword evidence="13" id="KW-1185">Reference proteome</keyword>
<dbReference type="PANTHER" id="PTHR24104:SF25">
    <property type="entry name" value="PROTEIN LIN-41"/>
    <property type="match status" value="1"/>
</dbReference>
<organism evidence="12 13">
    <name type="scientific">Amphimedon queenslandica</name>
    <name type="common">Sponge</name>
    <dbReference type="NCBI Taxonomy" id="400682"/>
    <lineage>
        <taxon>Eukaryota</taxon>
        <taxon>Metazoa</taxon>
        <taxon>Porifera</taxon>
        <taxon>Demospongiae</taxon>
        <taxon>Heteroscleromorpha</taxon>
        <taxon>Haplosclerida</taxon>
        <taxon>Niphatidae</taxon>
        <taxon>Amphimedon</taxon>
    </lineage>
</organism>
<dbReference type="SUPFAM" id="SSF101898">
    <property type="entry name" value="NHL repeat"/>
    <property type="match status" value="1"/>
</dbReference>